<dbReference type="EMBL" id="WIGO01000162">
    <property type="protein sequence ID" value="KAF6825998.1"/>
    <property type="molecule type" value="Genomic_DNA"/>
</dbReference>
<reference evidence="2" key="1">
    <citation type="journal article" date="2020" name="Phytopathology">
        <title>Genome Sequence Resources of Colletotrichum truncatum, C. plurivorum, C. musicola, and C. sojae: Four Species Pathogenic to Soybean (Glycine max).</title>
        <authorList>
            <person name="Rogerio F."/>
            <person name="Boufleur T.R."/>
            <person name="Ciampi-Guillardi M."/>
            <person name="Sukno S.A."/>
            <person name="Thon M.R."/>
            <person name="Massola Junior N.S."/>
            <person name="Baroncelli R."/>
        </authorList>
    </citation>
    <scope>NUCLEOTIDE SEQUENCE</scope>
    <source>
        <strain evidence="2">LFN00145</strain>
    </source>
</reference>
<accession>A0A8H6K7V4</accession>
<name>A0A8H6K7V4_9PEZI</name>
<dbReference type="AlphaFoldDB" id="A0A8H6K7V4"/>
<sequence length="141" mass="15773">MPKELDILTNNITNIGNRASLVDSLQMEMDLLKSRVQRLEGNVELPTLRNHEHPLKLSHPEEYSKGPETTDEPSGKIAPAKPGQNQSENSSDENGEPSFARSHPGPRKRKTPSDRSRRQGSAKSPRLTRSATIDKRTIKKQ</sequence>
<evidence type="ECO:0000256" key="1">
    <source>
        <dbReference type="SAM" id="MobiDB-lite"/>
    </source>
</evidence>
<feature type="compositionally biased region" description="Basic and acidic residues" evidence="1">
    <location>
        <begin position="49"/>
        <end position="65"/>
    </location>
</feature>
<protein>
    <submittedName>
        <fullName evidence="2">Uncharacterized protein</fullName>
    </submittedName>
</protein>
<feature type="region of interest" description="Disordered" evidence="1">
    <location>
        <begin position="43"/>
        <end position="141"/>
    </location>
</feature>
<evidence type="ECO:0000313" key="3">
    <source>
        <dbReference type="Proteomes" id="UP000654918"/>
    </source>
</evidence>
<dbReference type="Proteomes" id="UP000654918">
    <property type="component" value="Unassembled WGS sequence"/>
</dbReference>
<keyword evidence="3" id="KW-1185">Reference proteome</keyword>
<comment type="caution">
    <text evidence="2">The sequence shown here is derived from an EMBL/GenBank/DDBJ whole genome shotgun (WGS) entry which is preliminary data.</text>
</comment>
<feature type="compositionally biased region" description="Basic and acidic residues" evidence="1">
    <location>
        <begin position="132"/>
        <end position="141"/>
    </location>
</feature>
<organism evidence="2 3">
    <name type="scientific">Colletotrichum plurivorum</name>
    <dbReference type="NCBI Taxonomy" id="2175906"/>
    <lineage>
        <taxon>Eukaryota</taxon>
        <taxon>Fungi</taxon>
        <taxon>Dikarya</taxon>
        <taxon>Ascomycota</taxon>
        <taxon>Pezizomycotina</taxon>
        <taxon>Sordariomycetes</taxon>
        <taxon>Hypocreomycetidae</taxon>
        <taxon>Glomerellales</taxon>
        <taxon>Glomerellaceae</taxon>
        <taxon>Colletotrichum</taxon>
        <taxon>Colletotrichum orchidearum species complex</taxon>
    </lineage>
</organism>
<gene>
    <name evidence="2" type="ORF">CPLU01_09905</name>
</gene>
<proteinExistence type="predicted"/>
<evidence type="ECO:0000313" key="2">
    <source>
        <dbReference type="EMBL" id="KAF6825998.1"/>
    </source>
</evidence>
<feature type="compositionally biased region" description="Polar residues" evidence="1">
    <location>
        <begin position="119"/>
        <end position="131"/>
    </location>
</feature>